<proteinExistence type="predicted"/>
<protein>
    <submittedName>
        <fullName evidence="1">Uncharacterized protein</fullName>
    </submittedName>
</protein>
<organism evidence="1 2">
    <name type="scientific">Vermiconidia calcicola</name>
    <dbReference type="NCBI Taxonomy" id="1690605"/>
    <lineage>
        <taxon>Eukaryota</taxon>
        <taxon>Fungi</taxon>
        <taxon>Dikarya</taxon>
        <taxon>Ascomycota</taxon>
        <taxon>Pezizomycotina</taxon>
        <taxon>Dothideomycetes</taxon>
        <taxon>Dothideomycetidae</taxon>
        <taxon>Mycosphaerellales</taxon>
        <taxon>Extremaceae</taxon>
        <taxon>Vermiconidia</taxon>
    </lineage>
</organism>
<dbReference type="Proteomes" id="UP001281147">
    <property type="component" value="Unassembled WGS sequence"/>
</dbReference>
<dbReference type="EMBL" id="JAUTXU010000003">
    <property type="protein sequence ID" value="KAK3725219.1"/>
    <property type="molecule type" value="Genomic_DNA"/>
</dbReference>
<keyword evidence="2" id="KW-1185">Reference proteome</keyword>
<evidence type="ECO:0000313" key="1">
    <source>
        <dbReference type="EMBL" id="KAK3725219.1"/>
    </source>
</evidence>
<name>A0ACC3NY13_9PEZI</name>
<sequence length="570" mass="63335">MDKLERIMSRPVAKPYRSKGIKDNAPPFLNKDGHLDFSPDDIENPKNWSRARRWYITVVVVVLVVNATFASSSPSGCLPSISQELHVSQEAAGLVITLFLLGYVFGPLLWAPLSEFYGRRWIFYFTFMGYFAFNFLCAFTPNFAGLLVGRFLTGTFASAALSNSPGVLVDIWGPIDRGNAMALFSMMTFIGPALGPVTGGFLQLTEDWRWTFYELCWLAFATMILLFTIPETLPSVVLHNKAKRIRRSGTPGYENLQAPVDATDRSLAGIFKVALTRPWIILFDPISGLIAIYISVVYCLLYMLFSIYPIVFQEKRGWNSGVGELPLIGTVVGAIIGGMYVFWTSHQDQKAAERGHIRRPEDRLPMTMVGGVLFPITMFWFAWTAEYNSIHWIACTLAGVFLATSILLIFVGFLNYLTDTYLMYAASALAANTVARSAAGAAAPLFTNYMFTALGVGPGGSLIGGVAVLLAPIPFLFWKYGQRIREKSRFAPTGPPPDDEKKDEEAGPERRRSQMSTSEEEEAELDEEAGVPYQSDHEKDVDKEPSPTREHSDDRFLDASGMEKAERLPG</sequence>
<gene>
    <name evidence="1" type="ORF">LTR37_000730</name>
</gene>
<accession>A0ACC3NY13</accession>
<reference evidence="1" key="1">
    <citation type="submission" date="2023-07" db="EMBL/GenBank/DDBJ databases">
        <title>Black Yeasts Isolated from many extreme environments.</title>
        <authorList>
            <person name="Coleine C."/>
            <person name="Stajich J.E."/>
            <person name="Selbmann L."/>
        </authorList>
    </citation>
    <scope>NUCLEOTIDE SEQUENCE</scope>
    <source>
        <strain evidence="1">CCFEE 5714</strain>
    </source>
</reference>
<comment type="caution">
    <text evidence="1">The sequence shown here is derived from an EMBL/GenBank/DDBJ whole genome shotgun (WGS) entry which is preliminary data.</text>
</comment>
<evidence type="ECO:0000313" key="2">
    <source>
        <dbReference type="Proteomes" id="UP001281147"/>
    </source>
</evidence>